<sequence length="575" mass="65356">MSKLSRTAALDNISKWNTKEVIEVLKKNGLEECCHAVLKRQIDGDELLHLTEGKLALWKSDLSRPQTWSLWTFVEELRRSPEEHVTSKNVIPTEQEPVSDSGSWGTDFEDEEDDDDDTPATRKANVLKNNIPQRSRGFRNSLLMFQRNEKLEKDRSIPTKPNDSSPESLYMNYGWETDGDAENNYMNLEPEAAPSQKCVLQLHNKFEKSLAEQLREQLKLLESPESKPVKTMKKPEVMTEKPARPGIKPPPTSFLHNNSIPNLRAVENKDIKKPAVPPPRPDKPCRAVIEKCDELPKPPVMLRNFDLVRDLPVKTDESDDEYEPFDEHIIEQNRIHMGSKQSLIQGSVESVYKPSSTTSQENNDCEIYEVITENPDENGYYIEPIAHSNIKNILPPLPSTPNITEPIGTSTSTMSKIHKKRERSPDKKSATLPHASNIASLSPEMRATRPLPPPPPFGEPYMEASWFHNITREQATALIKERACSNSHNGYFLLRPSTSDLNSPLVLVLWFKDRVYNVPVRKRPDGRYALGSLKINEQTFPSVEDIIKYHLREELLLYSSGVPMGSTKLTDSPPK</sequence>
<feature type="region of interest" description="Disordered" evidence="3">
    <location>
        <begin position="401"/>
        <end position="437"/>
    </location>
</feature>
<reference evidence="5" key="2">
    <citation type="submission" date="2023-03" db="EMBL/GenBank/DDBJ databases">
        <authorList>
            <person name="Inwood S.N."/>
            <person name="Skelly J.G."/>
            <person name="Guhlin J."/>
            <person name="Harrop T.W.R."/>
            <person name="Goldson S.G."/>
            <person name="Dearden P.K."/>
        </authorList>
    </citation>
    <scope>NUCLEOTIDE SEQUENCE</scope>
    <source>
        <strain evidence="5">Lincoln</strain>
        <tissue evidence="5">Whole body</tissue>
    </source>
</reference>
<feature type="region of interest" description="Disordered" evidence="3">
    <location>
        <begin position="226"/>
        <end position="258"/>
    </location>
</feature>
<evidence type="ECO:0000256" key="2">
    <source>
        <dbReference type="PROSITE-ProRule" id="PRU00191"/>
    </source>
</evidence>
<dbReference type="InterPro" id="IPR013761">
    <property type="entry name" value="SAM/pointed_sf"/>
</dbReference>
<feature type="region of interest" description="Disordered" evidence="3">
    <location>
        <begin position="82"/>
        <end position="131"/>
    </location>
</feature>
<dbReference type="AlphaFoldDB" id="A0AA39G7Z4"/>
<dbReference type="SMART" id="SM00252">
    <property type="entry name" value="SH2"/>
    <property type="match status" value="1"/>
</dbReference>
<evidence type="ECO:0000259" key="4">
    <source>
        <dbReference type="PROSITE" id="PS50001"/>
    </source>
</evidence>
<name>A0AA39G7Z4_MICHY</name>
<feature type="compositionally biased region" description="Polar residues" evidence="3">
    <location>
        <begin position="87"/>
        <end position="104"/>
    </location>
</feature>
<evidence type="ECO:0000256" key="3">
    <source>
        <dbReference type="SAM" id="MobiDB-lite"/>
    </source>
</evidence>
<keyword evidence="6" id="KW-1185">Reference proteome</keyword>
<comment type="caution">
    <text evidence="5">The sequence shown here is derived from an EMBL/GenBank/DDBJ whole genome shotgun (WGS) entry which is preliminary data.</text>
</comment>
<dbReference type="InterPro" id="IPR000980">
    <property type="entry name" value="SH2"/>
</dbReference>
<reference evidence="5" key="1">
    <citation type="journal article" date="2023" name="bioRxiv">
        <title>Scaffold-level genome assemblies of two parasitoid biocontrol wasps reveal the parthenogenesis mechanism and an associated novel virus.</title>
        <authorList>
            <person name="Inwood S."/>
            <person name="Skelly J."/>
            <person name="Guhlin J."/>
            <person name="Harrop T."/>
            <person name="Goldson S."/>
            <person name="Dearden P."/>
        </authorList>
    </citation>
    <scope>NUCLEOTIDE SEQUENCE</scope>
    <source>
        <strain evidence="5">Lincoln</strain>
        <tissue evidence="5">Whole body</tissue>
    </source>
</reference>
<dbReference type="PROSITE" id="PS50001">
    <property type="entry name" value="SH2"/>
    <property type="match status" value="1"/>
</dbReference>
<dbReference type="SUPFAM" id="SSF55550">
    <property type="entry name" value="SH2 domain"/>
    <property type="match status" value="1"/>
</dbReference>
<dbReference type="EMBL" id="JAQQBR010000001">
    <property type="protein sequence ID" value="KAK0183073.1"/>
    <property type="molecule type" value="Genomic_DNA"/>
</dbReference>
<protein>
    <recommendedName>
        <fullName evidence="4">SH2 domain-containing protein</fullName>
    </recommendedName>
</protein>
<dbReference type="SUPFAM" id="SSF47769">
    <property type="entry name" value="SAM/Pointed domain"/>
    <property type="match status" value="1"/>
</dbReference>
<dbReference type="InterPro" id="IPR051751">
    <property type="entry name" value="Immunoreceptor_sig_adapters"/>
</dbReference>
<dbReference type="PANTHER" id="PTHR14098:SF14">
    <property type="entry name" value="SH2 DOMAIN-CONTAINING PROTEIN"/>
    <property type="match status" value="1"/>
</dbReference>
<dbReference type="GO" id="GO:0035556">
    <property type="term" value="P:intracellular signal transduction"/>
    <property type="evidence" value="ECO:0007669"/>
    <property type="project" value="TreeGrafter"/>
</dbReference>
<feature type="compositionally biased region" description="Acidic residues" evidence="3">
    <location>
        <begin position="107"/>
        <end position="118"/>
    </location>
</feature>
<proteinExistence type="predicted"/>
<dbReference type="GO" id="GO:0005737">
    <property type="term" value="C:cytoplasm"/>
    <property type="evidence" value="ECO:0007669"/>
    <property type="project" value="UniProtKB-ARBA"/>
</dbReference>
<feature type="compositionally biased region" description="Polar residues" evidence="3">
    <location>
        <begin position="401"/>
        <end position="415"/>
    </location>
</feature>
<gene>
    <name evidence="5" type="ORF">PV327_001145</name>
</gene>
<dbReference type="Pfam" id="PF00017">
    <property type="entry name" value="SH2"/>
    <property type="match status" value="1"/>
</dbReference>
<evidence type="ECO:0000313" key="6">
    <source>
        <dbReference type="Proteomes" id="UP001168972"/>
    </source>
</evidence>
<organism evidence="5 6">
    <name type="scientific">Microctonus hyperodae</name>
    <name type="common">Parasitoid wasp</name>
    <dbReference type="NCBI Taxonomy" id="165561"/>
    <lineage>
        <taxon>Eukaryota</taxon>
        <taxon>Metazoa</taxon>
        <taxon>Ecdysozoa</taxon>
        <taxon>Arthropoda</taxon>
        <taxon>Hexapoda</taxon>
        <taxon>Insecta</taxon>
        <taxon>Pterygota</taxon>
        <taxon>Neoptera</taxon>
        <taxon>Endopterygota</taxon>
        <taxon>Hymenoptera</taxon>
        <taxon>Apocrita</taxon>
        <taxon>Ichneumonoidea</taxon>
        <taxon>Braconidae</taxon>
        <taxon>Euphorinae</taxon>
        <taxon>Microctonus</taxon>
    </lineage>
</organism>
<evidence type="ECO:0000313" key="5">
    <source>
        <dbReference type="EMBL" id="KAK0183073.1"/>
    </source>
</evidence>
<dbReference type="InterPro" id="IPR036860">
    <property type="entry name" value="SH2_dom_sf"/>
</dbReference>
<dbReference type="Proteomes" id="UP001168972">
    <property type="component" value="Unassembled WGS sequence"/>
</dbReference>
<dbReference type="PANTHER" id="PTHR14098">
    <property type="entry name" value="SH2 DOMAIN CONTAINING PROTEIN"/>
    <property type="match status" value="1"/>
</dbReference>
<accession>A0AA39G7Z4</accession>
<dbReference type="GO" id="GO:0007169">
    <property type="term" value="P:cell surface receptor protein tyrosine kinase signaling pathway"/>
    <property type="evidence" value="ECO:0007669"/>
    <property type="project" value="TreeGrafter"/>
</dbReference>
<evidence type="ECO:0000256" key="1">
    <source>
        <dbReference type="ARBA" id="ARBA00022999"/>
    </source>
</evidence>
<feature type="compositionally biased region" description="Basic and acidic residues" evidence="3">
    <location>
        <begin position="226"/>
        <end position="243"/>
    </location>
</feature>
<keyword evidence="1 2" id="KW-0727">SH2 domain</keyword>
<dbReference type="Gene3D" id="3.30.505.10">
    <property type="entry name" value="SH2 domain"/>
    <property type="match status" value="1"/>
</dbReference>
<dbReference type="Gene3D" id="1.10.150.50">
    <property type="entry name" value="Transcription Factor, Ets-1"/>
    <property type="match status" value="1"/>
</dbReference>
<feature type="domain" description="SH2" evidence="4">
    <location>
        <begin position="465"/>
        <end position="573"/>
    </location>
</feature>